<evidence type="ECO:0000256" key="1">
    <source>
        <dbReference type="SAM" id="MobiDB-lite"/>
    </source>
</evidence>
<gene>
    <name evidence="2" type="ORF">K7B10_00915</name>
</gene>
<dbReference type="EMBL" id="JAINUL010000001">
    <property type="protein sequence ID" value="MCC0093382.1"/>
    <property type="molecule type" value="Genomic_DNA"/>
</dbReference>
<dbReference type="Proteomes" id="UP001520654">
    <property type="component" value="Unassembled WGS sequence"/>
</dbReference>
<evidence type="ECO:0000313" key="2">
    <source>
        <dbReference type="EMBL" id="MCC0093382.1"/>
    </source>
</evidence>
<feature type="non-terminal residue" evidence="2">
    <location>
        <position position="63"/>
    </location>
</feature>
<evidence type="ECO:0000313" key="3">
    <source>
        <dbReference type="Proteomes" id="UP001520654"/>
    </source>
</evidence>
<feature type="compositionally biased region" description="Basic residues" evidence="1">
    <location>
        <begin position="1"/>
        <end position="16"/>
    </location>
</feature>
<sequence length="63" mass="7365">MHRHRSGTARRRKPLTRSKDDHSTCPAIAWRLVDNREAGFDAYTGPVYFMMHGVHSEERAREL</sequence>
<organism evidence="2 3">
    <name type="scientific">Streptomyces flavotricini</name>
    <dbReference type="NCBI Taxonomy" id="66888"/>
    <lineage>
        <taxon>Bacteria</taxon>
        <taxon>Bacillati</taxon>
        <taxon>Actinomycetota</taxon>
        <taxon>Actinomycetes</taxon>
        <taxon>Kitasatosporales</taxon>
        <taxon>Streptomycetaceae</taxon>
        <taxon>Streptomyces</taxon>
    </lineage>
</organism>
<feature type="region of interest" description="Disordered" evidence="1">
    <location>
        <begin position="1"/>
        <end position="22"/>
    </location>
</feature>
<comment type="caution">
    <text evidence="2">The sequence shown here is derived from an EMBL/GenBank/DDBJ whole genome shotgun (WGS) entry which is preliminary data.</text>
</comment>
<protein>
    <submittedName>
        <fullName evidence="2">Uncharacterized protein</fullName>
    </submittedName>
</protein>
<accession>A0ABS8DYF0</accession>
<reference evidence="2 3" key="1">
    <citation type="submission" date="2021-08" db="EMBL/GenBank/DDBJ databases">
        <title>Genomic Architecture of Streptomyces flavotricini NGL1 and Streptomyces erythrochromogenes HMS4 With Differential Plant Beneficial attributes and laccase production capabilities.</title>
        <authorList>
            <person name="Salwan R."/>
            <person name="Kaur R."/>
            <person name="Sharma V."/>
        </authorList>
    </citation>
    <scope>NUCLEOTIDE SEQUENCE [LARGE SCALE GENOMIC DNA]</scope>
    <source>
        <strain evidence="2 3">NGL1</strain>
    </source>
</reference>
<keyword evidence="3" id="KW-1185">Reference proteome</keyword>
<proteinExistence type="predicted"/>
<name>A0ABS8DYF0_9ACTN</name>